<dbReference type="InterPro" id="IPR027450">
    <property type="entry name" value="AlkB-like"/>
</dbReference>
<feature type="compositionally biased region" description="Basic and acidic residues" evidence="2">
    <location>
        <begin position="118"/>
        <end position="127"/>
    </location>
</feature>
<evidence type="ECO:0000259" key="3">
    <source>
        <dbReference type="Pfam" id="PF13532"/>
    </source>
</evidence>
<dbReference type="EMBL" id="MU864406">
    <property type="protein sequence ID" value="KAK4187259.1"/>
    <property type="molecule type" value="Genomic_DNA"/>
</dbReference>
<dbReference type="Proteomes" id="UP001302126">
    <property type="component" value="Unassembled WGS sequence"/>
</dbReference>
<dbReference type="Pfam" id="PF13532">
    <property type="entry name" value="2OG-FeII_Oxy_2"/>
    <property type="match status" value="1"/>
</dbReference>
<dbReference type="GO" id="GO:0008198">
    <property type="term" value="F:ferrous iron binding"/>
    <property type="evidence" value="ECO:0007669"/>
    <property type="project" value="TreeGrafter"/>
</dbReference>
<dbReference type="AlphaFoldDB" id="A0AAN6WSG4"/>
<feature type="binding site" evidence="1">
    <location>
        <position position="709"/>
    </location>
    <ligand>
        <name>2-oxoglutarate</name>
        <dbReference type="ChEBI" id="CHEBI:16810"/>
    </ligand>
</feature>
<dbReference type="GO" id="GO:0006307">
    <property type="term" value="P:DNA alkylation repair"/>
    <property type="evidence" value="ECO:0007669"/>
    <property type="project" value="TreeGrafter"/>
</dbReference>
<dbReference type="PANTHER" id="PTHR31573:SF4">
    <property type="entry name" value="FE2OG DIOXYGENASE DOMAIN-CONTAINING PROTEIN"/>
    <property type="match status" value="1"/>
</dbReference>
<feature type="binding site" evidence="1">
    <location>
        <position position="630"/>
    </location>
    <ligand>
        <name>2-oxoglutarate</name>
        <dbReference type="ChEBI" id="CHEBI:16810"/>
    </ligand>
</feature>
<evidence type="ECO:0000313" key="5">
    <source>
        <dbReference type="Proteomes" id="UP001302126"/>
    </source>
</evidence>
<dbReference type="InterPro" id="IPR032852">
    <property type="entry name" value="ALKBH2"/>
</dbReference>
<organism evidence="4 5">
    <name type="scientific">Podospora australis</name>
    <dbReference type="NCBI Taxonomy" id="1536484"/>
    <lineage>
        <taxon>Eukaryota</taxon>
        <taxon>Fungi</taxon>
        <taxon>Dikarya</taxon>
        <taxon>Ascomycota</taxon>
        <taxon>Pezizomycotina</taxon>
        <taxon>Sordariomycetes</taxon>
        <taxon>Sordariomycetidae</taxon>
        <taxon>Sordariales</taxon>
        <taxon>Podosporaceae</taxon>
        <taxon>Podospora</taxon>
    </lineage>
</organism>
<dbReference type="GO" id="GO:0035516">
    <property type="term" value="F:broad specificity oxidative DNA demethylase activity"/>
    <property type="evidence" value="ECO:0007669"/>
    <property type="project" value="TreeGrafter"/>
</dbReference>
<feature type="region of interest" description="Disordered" evidence="2">
    <location>
        <begin position="658"/>
        <end position="678"/>
    </location>
</feature>
<feature type="region of interest" description="Disordered" evidence="2">
    <location>
        <begin position="96"/>
        <end position="127"/>
    </location>
</feature>
<name>A0AAN6WSG4_9PEZI</name>
<accession>A0AAN6WSG4</accession>
<feature type="binding site" evidence="1">
    <location>
        <position position="621"/>
    </location>
    <ligand>
        <name>2-oxoglutarate</name>
        <dbReference type="ChEBI" id="CHEBI:16810"/>
    </ligand>
</feature>
<proteinExistence type="predicted"/>
<evidence type="ECO:0000256" key="2">
    <source>
        <dbReference type="SAM" id="MobiDB-lite"/>
    </source>
</evidence>
<dbReference type="SUPFAM" id="SSF51197">
    <property type="entry name" value="Clavaminate synthase-like"/>
    <property type="match status" value="1"/>
</dbReference>
<gene>
    <name evidence="4" type="ORF">QBC35DRAFT_385243</name>
</gene>
<reference evidence="4" key="2">
    <citation type="submission" date="2023-05" db="EMBL/GenBank/DDBJ databases">
        <authorList>
            <consortium name="Lawrence Berkeley National Laboratory"/>
            <person name="Steindorff A."/>
            <person name="Hensen N."/>
            <person name="Bonometti L."/>
            <person name="Westerberg I."/>
            <person name="Brannstrom I.O."/>
            <person name="Guillou S."/>
            <person name="Cros-Aarteil S."/>
            <person name="Calhoun S."/>
            <person name="Haridas S."/>
            <person name="Kuo A."/>
            <person name="Mondo S."/>
            <person name="Pangilinan J."/>
            <person name="Riley R."/>
            <person name="Labutti K."/>
            <person name="Andreopoulos B."/>
            <person name="Lipzen A."/>
            <person name="Chen C."/>
            <person name="Yanf M."/>
            <person name="Daum C."/>
            <person name="Ng V."/>
            <person name="Clum A."/>
            <person name="Ohm R."/>
            <person name="Martin F."/>
            <person name="Silar P."/>
            <person name="Natvig D."/>
            <person name="Lalanne C."/>
            <person name="Gautier V."/>
            <person name="Ament-Velasquez S.L."/>
            <person name="Kruys A."/>
            <person name="Hutchinson M.I."/>
            <person name="Powell A.J."/>
            <person name="Barry K."/>
            <person name="Miller A.N."/>
            <person name="Grigoriev I.V."/>
            <person name="Debuchy R."/>
            <person name="Gladieux P."/>
            <person name="Thoren M.H."/>
            <person name="Johannesson H."/>
        </authorList>
    </citation>
    <scope>NUCLEOTIDE SEQUENCE</scope>
    <source>
        <strain evidence="4">PSN309</strain>
    </source>
</reference>
<feature type="domain" description="Alpha-ketoglutarate-dependent dioxygenase AlkB-like" evidence="3">
    <location>
        <begin position="541"/>
        <end position="722"/>
    </location>
</feature>
<dbReference type="Gene3D" id="2.60.120.590">
    <property type="entry name" value="Alpha-ketoglutarate-dependent dioxygenase AlkB-like"/>
    <property type="match status" value="1"/>
</dbReference>
<comment type="caution">
    <text evidence="4">The sequence shown here is derived from an EMBL/GenBank/DDBJ whole genome shotgun (WGS) entry which is preliminary data.</text>
</comment>
<reference evidence="4" key="1">
    <citation type="journal article" date="2023" name="Mol. Phylogenet. Evol.">
        <title>Genome-scale phylogeny and comparative genomics of the fungal order Sordariales.</title>
        <authorList>
            <person name="Hensen N."/>
            <person name="Bonometti L."/>
            <person name="Westerberg I."/>
            <person name="Brannstrom I.O."/>
            <person name="Guillou S."/>
            <person name="Cros-Aarteil S."/>
            <person name="Calhoun S."/>
            <person name="Haridas S."/>
            <person name="Kuo A."/>
            <person name="Mondo S."/>
            <person name="Pangilinan J."/>
            <person name="Riley R."/>
            <person name="LaButti K."/>
            <person name="Andreopoulos B."/>
            <person name="Lipzen A."/>
            <person name="Chen C."/>
            <person name="Yan M."/>
            <person name="Daum C."/>
            <person name="Ng V."/>
            <person name="Clum A."/>
            <person name="Steindorff A."/>
            <person name="Ohm R.A."/>
            <person name="Martin F."/>
            <person name="Silar P."/>
            <person name="Natvig D.O."/>
            <person name="Lalanne C."/>
            <person name="Gautier V."/>
            <person name="Ament-Velasquez S.L."/>
            <person name="Kruys A."/>
            <person name="Hutchinson M.I."/>
            <person name="Powell A.J."/>
            <person name="Barry K."/>
            <person name="Miller A.N."/>
            <person name="Grigoriev I.V."/>
            <person name="Debuchy R."/>
            <person name="Gladieux P."/>
            <person name="Hiltunen Thoren M."/>
            <person name="Johannesson H."/>
        </authorList>
    </citation>
    <scope>NUCLEOTIDE SEQUENCE</scope>
    <source>
        <strain evidence="4">PSN309</strain>
    </source>
</reference>
<evidence type="ECO:0000256" key="1">
    <source>
        <dbReference type="PIRSR" id="PIRSR632852-1"/>
    </source>
</evidence>
<protein>
    <recommendedName>
        <fullName evidence="3">Alpha-ketoglutarate-dependent dioxygenase AlkB-like domain-containing protein</fullName>
    </recommendedName>
</protein>
<sequence>MHQALGPVHRHSIPGRHAYPEVSSQRFAPLPSYPEYASASNGVVAIPRPKPSIQLADIDPALYQNEATDPVTPRHGHTPQLVLRSATATANLVSDAASSSPVITEESESSQVEIPEPNDDKESIHPYKELPSGKPLVWSAKRQGLCEAVPYYRSYKGSLYPIEKVAAGYLIDAETDPGDVFDAQIIISSVGGGRTRDRETNTMVRLEDIPDDTLQVQAFKAAMELNRLLYPCRPPAPYAVLDYFRVTDLWKQKMVSTGATNGYVWVWRMRFEKANLSTPSWWMPAGKEMPATADLTIRAPVKECAFCRQATKEMFEVGWFCMNQHCPNNYTLAGGTEVDWQAPLKHTEAFLNERTPSPGSVPSLVPEMVDDTTLHGTEMACRRGFVCPLCGCCNRRIFWNRLVCENSDCGWERLAAMKPYPSETLDQENQVFDERTLRTTNRNDVNLDVVDFYHQDIHATMHIKQIIPHSHSIDFGSHIARQYFLPDAEGKIIGSFTIFSATKETNAQPGGPDELFRNLELQDFGLRRNPAAVAGTKYEGLTRHFQMNFGARYKFGVTVQSKGFNEAPAQILMALQRLIWAKNQAVMYSNAFIGSQDAATVSQSALLGDHQDFNELLALGYMEEDRIRYHDDGEDELGPIVSALALGSPCLMSFRPKAKQQFPESLKKGSQPKKDPKKKCEFHDVLQVRMKHGDMMVMAGTEIQKVYEHTVIPQGNRRFALTARYIDPTKMASQEDREDAITKGAVPDWARQFEYQGN</sequence>
<keyword evidence="5" id="KW-1185">Reference proteome</keyword>
<dbReference type="InterPro" id="IPR037151">
    <property type="entry name" value="AlkB-like_sf"/>
</dbReference>
<dbReference type="PANTHER" id="PTHR31573">
    <property type="entry name" value="ALPHA-KETOGLUTARATE-DEPENDENT DIOXYGENASE ALKB HOMOLOG 2"/>
    <property type="match status" value="1"/>
</dbReference>
<dbReference type="GO" id="GO:0051747">
    <property type="term" value="F:cytosine C-5 DNA demethylase activity"/>
    <property type="evidence" value="ECO:0007669"/>
    <property type="project" value="TreeGrafter"/>
</dbReference>
<evidence type="ECO:0000313" key="4">
    <source>
        <dbReference type="EMBL" id="KAK4187259.1"/>
    </source>
</evidence>